<dbReference type="EMBL" id="GBXM01088461">
    <property type="protein sequence ID" value="JAH20116.1"/>
    <property type="molecule type" value="Transcribed_RNA"/>
</dbReference>
<reference evidence="1" key="2">
    <citation type="journal article" date="2015" name="Fish Shellfish Immunol.">
        <title>Early steps in the European eel (Anguilla anguilla)-Vibrio vulnificus interaction in the gills: Role of the RtxA13 toxin.</title>
        <authorList>
            <person name="Callol A."/>
            <person name="Pajuelo D."/>
            <person name="Ebbesson L."/>
            <person name="Teles M."/>
            <person name="MacKenzie S."/>
            <person name="Amaro C."/>
        </authorList>
    </citation>
    <scope>NUCLEOTIDE SEQUENCE</scope>
</reference>
<proteinExistence type="predicted"/>
<reference evidence="1" key="1">
    <citation type="submission" date="2014-11" db="EMBL/GenBank/DDBJ databases">
        <authorList>
            <person name="Amaro Gonzalez C."/>
        </authorList>
    </citation>
    <scope>NUCLEOTIDE SEQUENCE</scope>
</reference>
<accession>A0A0E9QT19</accession>
<sequence>MVKKLYKRFFFVRMVVSVTAESFCREINRCTISREHLVLFFPTQ</sequence>
<name>A0A0E9QT19_ANGAN</name>
<dbReference type="AlphaFoldDB" id="A0A0E9QT19"/>
<evidence type="ECO:0000313" key="1">
    <source>
        <dbReference type="EMBL" id="JAH20116.1"/>
    </source>
</evidence>
<organism evidence="1">
    <name type="scientific">Anguilla anguilla</name>
    <name type="common">European freshwater eel</name>
    <name type="synonym">Muraena anguilla</name>
    <dbReference type="NCBI Taxonomy" id="7936"/>
    <lineage>
        <taxon>Eukaryota</taxon>
        <taxon>Metazoa</taxon>
        <taxon>Chordata</taxon>
        <taxon>Craniata</taxon>
        <taxon>Vertebrata</taxon>
        <taxon>Euteleostomi</taxon>
        <taxon>Actinopterygii</taxon>
        <taxon>Neopterygii</taxon>
        <taxon>Teleostei</taxon>
        <taxon>Anguilliformes</taxon>
        <taxon>Anguillidae</taxon>
        <taxon>Anguilla</taxon>
    </lineage>
</organism>
<protein>
    <submittedName>
        <fullName evidence="1">Uncharacterized protein</fullName>
    </submittedName>
</protein>